<dbReference type="RefSeq" id="WP_285049229.1">
    <property type="nucleotide sequence ID" value="NZ_JAMGTK010000019.1"/>
</dbReference>
<protein>
    <submittedName>
        <fullName evidence="1">Uncharacterized protein</fullName>
    </submittedName>
</protein>
<dbReference type="EMBL" id="JAMGTK010000019">
    <property type="protein sequence ID" value="MDK4512593.1"/>
    <property type="molecule type" value="Genomic_DNA"/>
</dbReference>
<sequence length="301" mass="32717">MAQQPTNEVLQQKYAAQALIAMSVMKPMGLAKFCEKGDPTGGESYTFYRAEASTAKDGLPSMFNSTDKGYEGDSGNNGGDAGPLKAYKCTGAYISSQHKIGDIEFKKTNLDAKGTLQQTMAIALAQKEDSKILAAIKAEDSALSKKEFTSGTAKGLDNDTVTRALIGRIAVAHAHAKMTPDGQKGVSVVINMKDWETLVSTDFYLKDEFKDSVIWGDNETPTKIKGAEFLITEDDSMTPSGTIYIVPSNTCGCANWKGTEKAVAEFHETDGARWHLQNRKYMGAKCIEPKYITKFTFKPVA</sequence>
<keyword evidence="2" id="KW-1185">Reference proteome</keyword>
<comment type="caution">
    <text evidence="1">The sequence shown here is derived from an EMBL/GenBank/DDBJ whole genome shotgun (WGS) entry which is preliminary data.</text>
</comment>
<proteinExistence type="predicted"/>
<reference evidence="1" key="1">
    <citation type="journal article" date="2022" name="Gene">
        <title>A genome-led study on the pathogenesis of Fusobacterium necrophorum infections.</title>
        <authorList>
            <person name="Thapa G."/>
            <person name="Jayal A."/>
            <person name="Sikazwe E."/>
            <person name="Perry T."/>
            <person name="Mohammed Al Balushi A."/>
            <person name="Livingstone P."/>
        </authorList>
    </citation>
    <scope>NUCLEOTIDE SEQUENCE</scope>
    <source>
        <strain evidence="1">BRON_8</strain>
    </source>
</reference>
<evidence type="ECO:0000313" key="2">
    <source>
        <dbReference type="Proteomes" id="UP001173223"/>
    </source>
</evidence>
<accession>A0AAW6WDD1</accession>
<dbReference type="AlphaFoldDB" id="A0AAW6WDD1"/>
<organism evidence="1 2">
    <name type="scientific">Fusobacterium necrophorum</name>
    <dbReference type="NCBI Taxonomy" id="859"/>
    <lineage>
        <taxon>Bacteria</taxon>
        <taxon>Fusobacteriati</taxon>
        <taxon>Fusobacteriota</taxon>
        <taxon>Fusobacteriia</taxon>
        <taxon>Fusobacteriales</taxon>
        <taxon>Fusobacteriaceae</taxon>
        <taxon>Fusobacterium</taxon>
    </lineage>
</organism>
<name>A0AAW6WDD1_9FUSO</name>
<dbReference type="Proteomes" id="UP001173223">
    <property type="component" value="Unassembled WGS sequence"/>
</dbReference>
<reference evidence="1" key="2">
    <citation type="submission" date="2022-04" db="EMBL/GenBank/DDBJ databases">
        <authorList>
            <person name="Livingstone P.G."/>
        </authorList>
    </citation>
    <scope>NUCLEOTIDE SEQUENCE</scope>
    <source>
        <strain evidence="1">BRON_8</strain>
    </source>
</reference>
<evidence type="ECO:0000313" key="1">
    <source>
        <dbReference type="EMBL" id="MDK4512593.1"/>
    </source>
</evidence>
<gene>
    <name evidence="1" type="ORF">MWG07_10055</name>
</gene>